<accession>A0ABT3WUG0</accession>
<keyword evidence="3" id="KW-1185">Reference proteome</keyword>
<feature type="domain" description="YqaJ viral recombinase" evidence="1">
    <location>
        <begin position="19"/>
        <end position="159"/>
    </location>
</feature>
<dbReference type="InterPro" id="IPR011335">
    <property type="entry name" value="Restrct_endonuc-II-like"/>
</dbReference>
<gene>
    <name evidence="2" type="ORF">OS125_11505</name>
</gene>
<evidence type="ECO:0000313" key="2">
    <source>
        <dbReference type="EMBL" id="MCX7445857.1"/>
    </source>
</evidence>
<sequence>MSIILDDAPAPGTPEWQRSITASKIPGILGVSPFDSPFAVWQKLAGRWEPEPVDKPIFRIGHLAERVMCEFWQEQKAREGERWRLNPGGEMVYQNPDLPFPHFVTLDRRAWKGGRRFRVLECKTTGWEGLRTWRRPDEPDSIPLNYHVQVQFQMGVSGIHEADVLVWLRGGDTIEIHHVTFDPELFTLIVAKCESFFQSVIDGTPPDLDDSTATYDAVRGLHPDVDEDADVQVPDVLARELWDAAAAEKAAKQRLTGAKTAVLDAMGNAKTALLGDQKVATRTPSRGAITLRISKPTQGKRRW</sequence>
<organism evidence="2 3">
    <name type="scientific">Corynebacterium pygosceleis</name>
    <dbReference type="NCBI Taxonomy" id="2800406"/>
    <lineage>
        <taxon>Bacteria</taxon>
        <taxon>Bacillati</taxon>
        <taxon>Actinomycetota</taxon>
        <taxon>Actinomycetes</taxon>
        <taxon>Mycobacteriales</taxon>
        <taxon>Corynebacteriaceae</taxon>
        <taxon>Corynebacterium</taxon>
    </lineage>
</organism>
<dbReference type="RefSeq" id="WP_267186878.1">
    <property type="nucleotide sequence ID" value="NZ_JAPMKV010000010.1"/>
</dbReference>
<name>A0ABT3WUG0_9CORY</name>
<proteinExistence type="predicted"/>
<dbReference type="InterPro" id="IPR019080">
    <property type="entry name" value="YqaJ_viral_recombinase"/>
</dbReference>
<dbReference type="Pfam" id="PF09588">
    <property type="entry name" value="YqaJ"/>
    <property type="match status" value="1"/>
</dbReference>
<protein>
    <submittedName>
        <fullName evidence="2">YqaJ viral recombinase family protein</fullName>
    </submittedName>
</protein>
<dbReference type="EMBL" id="JAPMKV010000010">
    <property type="protein sequence ID" value="MCX7445857.1"/>
    <property type="molecule type" value="Genomic_DNA"/>
</dbReference>
<dbReference type="InterPro" id="IPR011604">
    <property type="entry name" value="PDDEXK-like_dom_sf"/>
</dbReference>
<reference evidence="2" key="1">
    <citation type="submission" date="2022-11" db="EMBL/GenBank/DDBJ databases">
        <title>Corynebacterium sp. isolated from Penguins.</title>
        <authorList>
            <person name="Sedlar K."/>
            <person name="Svec P."/>
        </authorList>
    </citation>
    <scope>NUCLEOTIDE SEQUENCE</scope>
    <source>
        <strain evidence="2">P7003</strain>
    </source>
</reference>
<dbReference type="Gene3D" id="3.90.320.10">
    <property type="match status" value="1"/>
</dbReference>
<evidence type="ECO:0000259" key="1">
    <source>
        <dbReference type="Pfam" id="PF09588"/>
    </source>
</evidence>
<evidence type="ECO:0000313" key="3">
    <source>
        <dbReference type="Proteomes" id="UP001081709"/>
    </source>
</evidence>
<comment type="caution">
    <text evidence="2">The sequence shown here is derived from an EMBL/GenBank/DDBJ whole genome shotgun (WGS) entry which is preliminary data.</text>
</comment>
<dbReference type="SUPFAM" id="SSF52980">
    <property type="entry name" value="Restriction endonuclease-like"/>
    <property type="match status" value="1"/>
</dbReference>
<dbReference type="Proteomes" id="UP001081709">
    <property type="component" value="Unassembled WGS sequence"/>
</dbReference>